<evidence type="ECO:0000313" key="12">
    <source>
        <dbReference type="Proteomes" id="UP001596157"/>
    </source>
</evidence>
<keyword evidence="6 10" id="KW-0808">Transferase</keyword>
<gene>
    <name evidence="11" type="primary">malQ</name>
    <name evidence="11" type="ORF">ACFPM7_22225</name>
</gene>
<protein>
    <recommendedName>
        <fullName evidence="4 10">4-alpha-glucanotransferase</fullName>
        <ecNumber evidence="3 10">2.4.1.25</ecNumber>
    </recommendedName>
    <alternativeName>
        <fullName evidence="8 10">Amylomaltase</fullName>
    </alternativeName>
    <alternativeName>
        <fullName evidence="9 10">Disproportionating enzyme</fullName>
    </alternativeName>
</protein>
<sequence length="628" mass="66227">MTSDLADLASAYGVATGYEDGAGRWHEVDPDVVVAVLAQLGAAPGDPAVPPVRVPTVIKRGARVDLGRGELLLEHGGSLPVDGVLPADVPLGWHRLRGEAGETPLAVTPESLAAVRRSWGWMVQLYALRSRGSWGIGDYADLRAFTGGVAAHGAGAVLVSPVGAITPTEPVERSPYSPSSRRFHNPLLLSITETDAFAAADPDTRAAVLALRPDRGGELIDYPAVWRAKSAALALLAPANSVAEADLALADPALVEFATFCALAEHHGGDWRRWPAALRRPDAPEVAAARRELAERVAFHVWVQRQCAAQLAAAHAAAGGMSVGVLHDLPVGVDPGGADAWALQDVLAAGVTVGAPPDAFSPKGQDWALPPLRPDRLAAAGYAPLRDMVRAVLAHGDGIRVDHVAGLWRLWWIPPGESADRGTYVRYDGAAMLGVLALEAERAGAVVVGEDLGTVPEEVSRELRERGALGCAVAWFERDGDGAPTPPARWSRRAVATLSTHDLPTAAGFLSGEHVRVRAGLGLLDDPEGEAERAEGERAALLRLLADEGLLEPGGDPVLALHRLLATTPCDLVLVAPTDVLGDPRQPNLPGTIDEYPNWRIPLDRDVEELLADPRVAQVVALLRDCGR</sequence>
<dbReference type="EMBL" id="JBHSKF010000012">
    <property type="protein sequence ID" value="MFC5289779.1"/>
    <property type="molecule type" value="Genomic_DNA"/>
</dbReference>
<dbReference type="NCBIfam" id="TIGR00217">
    <property type="entry name" value="malQ"/>
    <property type="match status" value="1"/>
</dbReference>
<reference evidence="12" key="1">
    <citation type="journal article" date="2019" name="Int. J. Syst. Evol. Microbiol.">
        <title>The Global Catalogue of Microorganisms (GCM) 10K type strain sequencing project: providing services to taxonomists for standard genome sequencing and annotation.</title>
        <authorList>
            <consortium name="The Broad Institute Genomics Platform"/>
            <consortium name="The Broad Institute Genome Sequencing Center for Infectious Disease"/>
            <person name="Wu L."/>
            <person name="Ma J."/>
        </authorList>
    </citation>
    <scope>NUCLEOTIDE SEQUENCE [LARGE SCALE GENOMIC DNA]</scope>
    <source>
        <strain evidence="12">CCUG 59778</strain>
    </source>
</reference>
<dbReference type="InterPro" id="IPR003385">
    <property type="entry name" value="Glyco_hydro_77"/>
</dbReference>
<dbReference type="PANTHER" id="PTHR32438:SF5">
    <property type="entry name" value="4-ALPHA-GLUCANOTRANSFERASE DPE1, CHLOROPLASTIC_AMYLOPLASTIC"/>
    <property type="match status" value="1"/>
</dbReference>
<dbReference type="GO" id="GO:0004134">
    <property type="term" value="F:4-alpha-glucanotransferase activity"/>
    <property type="evidence" value="ECO:0007669"/>
    <property type="project" value="UniProtKB-EC"/>
</dbReference>
<accession>A0ABW0ER94</accession>
<evidence type="ECO:0000256" key="2">
    <source>
        <dbReference type="ARBA" id="ARBA00005684"/>
    </source>
</evidence>
<organism evidence="11 12">
    <name type="scientific">Actinokineospora guangxiensis</name>
    <dbReference type="NCBI Taxonomy" id="1490288"/>
    <lineage>
        <taxon>Bacteria</taxon>
        <taxon>Bacillati</taxon>
        <taxon>Actinomycetota</taxon>
        <taxon>Actinomycetes</taxon>
        <taxon>Pseudonocardiales</taxon>
        <taxon>Pseudonocardiaceae</taxon>
        <taxon>Actinokineospora</taxon>
    </lineage>
</organism>
<evidence type="ECO:0000256" key="6">
    <source>
        <dbReference type="ARBA" id="ARBA00022679"/>
    </source>
</evidence>
<keyword evidence="7 10" id="KW-0119">Carbohydrate metabolism</keyword>
<evidence type="ECO:0000256" key="9">
    <source>
        <dbReference type="ARBA" id="ARBA00031501"/>
    </source>
</evidence>
<evidence type="ECO:0000256" key="5">
    <source>
        <dbReference type="ARBA" id="ARBA00022676"/>
    </source>
</evidence>
<keyword evidence="12" id="KW-1185">Reference proteome</keyword>
<dbReference type="Proteomes" id="UP001596157">
    <property type="component" value="Unassembled WGS sequence"/>
</dbReference>
<comment type="caution">
    <text evidence="11">The sequence shown here is derived from an EMBL/GenBank/DDBJ whole genome shotgun (WGS) entry which is preliminary data.</text>
</comment>
<comment type="catalytic activity">
    <reaction evidence="1 10">
        <text>Transfers a segment of a (1-&gt;4)-alpha-D-glucan to a new position in an acceptor, which may be glucose or a (1-&gt;4)-alpha-D-glucan.</text>
        <dbReference type="EC" id="2.4.1.25"/>
    </reaction>
</comment>
<dbReference type="InterPro" id="IPR017853">
    <property type="entry name" value="GH"/>
</dbReference>
<proteinExistence type="inferred from homology"/>
<dbReference type="EC" id="2.4.1.25" evidence="3 10"/>
<evidence type="ECO:0000256" key="10">
    <source>
        <dbReference type="RuleBase" id="RU361207"/>
    </source>
</evidence>
<keyword evidence="5 10" id="KW-0328">Glycosyltransferase</keyword>
<evidence type="ECO:0000313" key="11">
    <source>
        <dbReference type="EMBL" id="MFC5289779.1"/>
    </source>
</evidence>
<dbReference type="Gene3D" id="3.20.20.80">
    <property type="entry name" value="Glycosidases"/>
    <property type="match status" value="1"/>
</dbReference>
<name>A0ABW0ER94_9PSEU</name>
<evidence type="ECO:0000256" key="8">
    <source>
        <dbReference type="ARBA" id="ARBA00031423"/>
    </source>
</evidence>
<dbReference type="RefSeq" id="WP_378249689.1">
    <property type="nucleotide sequence ID" value="NZ_JBHSKF010000012.1"/>
</dbReference>
<dbReference type="PANTHER" id="PTHR32438">
    <property type="entry name" value="4-ALPHA-GLUCANOTRANSFERASE DPE1, CHLOROPLASTIC/AMYLOPLASTIC"/>
    <property type="match status" value="1"/>
</dbReference>
<dbReference type="Pfam" id="PF02446">
    <property type="entry name" value="Glyco_hydro_77"/>
    <property type="match status" value="1"/>
</dbReference>
<dbReference type="SUPFAM" id="SSF51445">
    <property type="entry name" value="(Trans)glycosidases"/>
    <property type="match status" value="1"/>
</dbReference>
<evidence type="ECO:0000256" key="7">
    <source>
        <dbReference type="ARBA" id="ARBA00023277"/>
    </source>
</evidence>
<comment type="similarity">
    <text evidence="2 10">Belongs to the disproportionating enzyme family.</text>
</comment>
<evidence type="ECO:0000256" key="4">
    <source>
        <dbReference type="ARBA" id="ARBA00020295"/>
    </source>
</evidence>
<evidence type="ECO:0000256" key="1">
    <source>
        <dbReference type="ARBA" id="ARBA00000439"/>
    </source>
</evidence>
<evidence type="ECO:0000256" key="3">
    <source>
        <dbReference type="ARBA" id="ARBA00012560"/>
    </source>
</evidence>